<gene>
    <name evidence="1" type="ORF">K6958_10420</name>
</gene>
<dbReference type="EMBL" id="CP082904">
    <property type="protein sequence ID" value="UQY46011.1"/>
    <property type="molecule type" value="Genomic_DNA"/>
</dbReference>
<evidence type="ECO:0008006" key="3">
    <source>
        <dbReference type="Google" id="ProtNLM"/>
    </source>
</evidence>
<protein>
    <recommendedName>
        <fullName evidence="3">XRE family transcriptional regulator</fullName>
    </recommendedName>
</protein>
<keyword evidence="2" id="KW-1185">Reference proteome</keyword>
<dbReference type="Proteomes" id="UP001056635">
    <property type="component" value="Chromosome"/>
</dbReference>
<reference evidence="1" key="1">
    <citation type="submission" date="2021-09" db="EMBL/GenBank/DDBJ databases">
        <title>First case of bloodstream infection caused by Mixta hanseatica sp. nov., a member of the Erwiniaceae family.</title>
        <authorList>
            <person name="Both A."/>
            <person name="Huang J."/>
            <person name="Wenzel P."/>
            <person name="Aepfelbacher M."/>
            <person name="Rohde H."/>
            <person name="Christner M."/>
            <person name="Hentschke M."/>
        </authorList>
    </citation>
    <scope>NUCLEOTIDE SEQUENCE</scope>
    <source>
        <strain evidence="1">X22927</strain>
    </source>
</reference>
<evidence type="ECO:0000313" key="2">
    <source>
        <dbReference type="Proteomes" id="UP001056635"/>
    </source>
</evidence>
<evidence type="ECO:0000313" key="1">
    <source>
        <dbReference type="EMBL" id="UQY46011.1"/>
    </source>
</evidence>
<name>A0ABY4RC56_9GAMM</name>
<organism evidence="1 2">
    <name type="scientific">Mixta hanseatica</name>
    <dbReference type="NCBI Taxonomy" id="2872648"/>
    <lineage>
        <taxon>Bacteria</taxon>
        <taxon>Pseudomonadati</taxon>
        <taxon>Pseudomonadota</taxon>
        <taxon>Gammaproteobacteria</taxon>
        <taxon>Enterobacterales</taxon>
        <taxon>Erwiniaceae</taxon>
        <taxon>Mixta</taxon>
    </lineage>
</organism>
<sequence>MDMILLNHVDNPCRRASMSVQKEHPGVSTLIGTPKEVRVRLDKSHARQVLVVSFEHQNHHETKVLMENLSNMASSMYGVFQQQQQSRATLDRLAEALVPPKPASPHIIKEVAMLVKARKAVLESGDWLTAAELTELAQLSTANPSAQPNKWKKTGRIFAIHHNGVDYFPAYGLNKDEGFRPLKALAHVIEVFESHKDSWGMAFWFLSANSFLGGKRPQDMLATQPEQVIAAARDEVQGIEHG</sequence>
<accession>A0ABY4RC56</accession>
<proteinExistence type="predicted"/>